<reference evidence="3" key="1">
    <citation type="journal article" date="2019" name="Int. J. Syst. Evol. Microbiol.">
        <title>The Global Catalogue of Microorganisms (GCM) 10K type strain sequencing project: providing services to taxonomists for standard genome sequencing and annotation.</title>
        <authorList>
            <consortium name="The Broad Institute Genomics Platform"/>
            <consortium name="The Broad Institute Genome Sequencing Center for Infectious Disease"/>
            <person name="Wu L."/>
            <person name="Ma J."/>
        </authorList>
    </citation>
    <scope>NUCLEOTIDE SEQUENCE [LARGE SCALE GENOMIC DNA]</scope>
    <source>
        <strain evidence="3">NBRC 15640</strain>
    </source>
</reference>
<evidence type="ECO:0000313" key="3">
    <source>
        <dbReference type="Proteomes" id="UP001156690"/>
    </source>
</evidence>
<keyword evidence="1" id="KW-0472">Membrane</keyword>
<name>A0AAV5NYI9_9VIBR</name>
<organism evidence="2 3">
    <name type="scientific">Vibrio penaeicida</name>
    <dbReference type="NCBI Taxonomy" id="104609"/>
    <lineage>
        <taxon>Bacteria</taxon>
        <taxon>Pseudomonadati</taxon>
        <taxon>Pseudomonadota</taxon>
        <taxon>Gammaproteobacteria</taxon>
        <taxon>Vibrionales</taxon>
        <taxon>Vibrionaceae</taxon>
        <taxon>Vibrio</taxon>
    </lineage>
</organism>
<gene>
    <name evidence="2" type="ORF">GCM10007932_47360</name>
</gene>
<dbReference type="EMBL" id="BSNX01000073">
    <property type="protein sequence ID" value="GLQ75374.1"/>
    <property type="molecule type" value="Genomic_DNA"/>
</dbReference>
<dbReference type="PROSITE" id="PS51257">
    <property type="entry name" value="PROKAR_LIPOPROTEIN"/>
    <property type="match status" value="1"/>
</dbReference>
<comment type="caution">
    <text evidence="2">The sequence shown here is derived from an EMBL/GenBank/DDBJ whole genome shotgun (WGS) entry which is preliminary data.</text>
</comment>
<sequence length="97" mass="10785">MSVKGLYRCALGPMPYINTFSGVTASFAMSCQVTPTAVMGSVKKKQNNKLYLRERILDLTPVSQPYNVLINLFSCIINLVFIANCGIYQREGLPPKH</sequence>
<evidence type="ECO:0000313" key="2">
    <source>
        <dbReference type="EMBL" id="GLQ75374.1"/>
    </source>
</evidence>
<keyword evidence="1" id="KW-0812">Transmembrane</keyword>
<evidence type="ECO:0000256" key="1">
    <source>
        <dbReference type="SAM" id="Phobius"/>
    </source>
</evidence>
<keyword evidence="1" id="KW-1133">Transmembrane helix</keyword>
<dbReference type="Proteomes" id="UP001156690">
    <property type="component" value="Unassembled WGS sequence"/>
</dbReference>
<protein>
    <submittedName>
        <fullName evidence="2">Uncharacterized protein</fullName>
    </submittedName>
</protein>
<feature type="transmembrane region" description="Helical" evidence="1">
    <location>
        <begin position="68"/>
        <end position="88"/>
    </location>
</feature>
<dbReference type="AlphaFoldDB" id="A0AAV5NYI9"/>
<keyword evidence="3" id="KW-1185">Reference proteome</keyword>
<proteinExistence type="predicted"/>
<accession>A0AAV5NYI9</accession>